<feature type="chain" id="PRO_5043038101" description="C-type lectin domain-containing protein" evidence="1">
    <location>
        <begin position="27"/>
        <end position="190"/>
    </location>
</feature>
<dbReference type="EMBL" id="JAZDUA010000207">
    <property type="protein sequence ID" value="KAK7864237.1"/>
    <property type="molecule type" value="Genomic_DNA"/>
</dbReference>
<proteinExistence type="predicted"/>
<dbReference type="Pfam" id="PF00059">
    <property type="entry name" value="Lectin_C"/>
    <property type="match status" value="1"/>
</dbReference>
<dbReference type="InterPro" id="IPR016186">
    <property type="entry name" value="C-type_lectin-like/link_sf"/>
</dbReference>
<evidence type="ECO:0000256" key="1">
    <source>
        <dbReference type="SAM" id="SignalP"/>
    </source>
</evidence>
<comment type="caution">
    <text evidence="3">The sequence shown here is derived from an EMBL/GenBank/DDBJ whole genome shotgun (WGS) entry which is preliminary data.</text>
</comment>
<keyword evidence="1" id="KW-0732">Signal</keyword>
<dbReference type="PROSITE" id="PS50041">
    <property type="entry name" value="C_TYPE_LECTIN_2"/>
    <property type="match status" value="1"/>
</dbReference>
<name>A0AAN9Z678_9ORTH</name>
<sequence length="190" mass="20458">MMVFGICKIVAVLIISLWIGAPSGDASRAVRRASQCSEECPACPVCAEVTCPDAPSRVLPPGYRNLTAAGLGLYKVHWEWLTWFSAKAACEREGGDLVVINSQAEATMIQTLMNTYGGINYFHVGFLDVTADGTYITVLGEPLSISGYNVWASGEPSQVGRENCGALHKVNGLSDVLCKRELPFVCELPQ</sequence>
<dbReference type="CDD" id="cd00037">
    <property type="entry name" value="CLECT"/>
    <property type="match status" value="1"/>
</dbReference>
<dbReference type="Proteomes" id="UP001378592">
    <property type="component" value="Unassembled WGS sequence"/>
</dbReference>
<dbReference type="InterPro" id="IPR016187">
    <property type="entry name" value="CTDL_fold"/>
</dbReference>
<accession>A0AAN9Z678</accession>
<dbReference type="AlphaFoldDB" id="A0AAN9Z678"/>
<evidence type="ECO:0000259" key="2">
    <source>
        <dbReference type="PROSITE" id="PS50041"/>
    </source>
</evidence>
<gene>
    <name evidence="3" type="ORF">R5R35_009507</name>
</gene>
<evidence type="ECO:0000313" key="4">
    <source>
        <dbReference type="Proteomes" id="UP001378592"/>
    </source>
</evidence>
<reference evidence="3 4" key="1">
    <citation type="submission" date="2024-03" db="EMBL/GenBank/DDBJ databases">
        <title>The genome assembly and annotation of the cricket Gryllus longicercus Weissman &amp; Gray.</title>
        <authorList>
            <person name="Szrajer S."/>
            <person name="Gray D."/>
            <person name="Ylla G."/>
        </authorList>
    </citation>
    <scope>NUCLEOTIDE SEQUENCE [LARGE SCALE GENOMIC DNA]</scope>
    <source>
        <strain evidence="3">DAG 2021-001</strain>
        <tissue evidence="3">Whole body minus gut</tissue>
    </source>
</reference>
<evidence type="ECO:0000313" key="3">
    <source>
        <dbReference type="EMBL" id="KAK7864237.1"/>
    </source>
</evidence>
<dbReference type="Gene3D" id="3.10.100.10">
    <property type="entry name" value="Mannose-Binding Protein A, subunit A"/>
    <property type="match status" value="1"/>
</dbReference>
<protein>
    <recommendedName>
        <fullName evidence="2">C-type lectin domain-containing protein</fullName>
    </recommendedName>
</protein>
<feature type="domain" description="C-type lectin" evidence="2">
    <location>
        <begin position="74"/>
        <end position="187"/>
    </location>
</feature>
<dbReference type="InterPro" id="IPR050111">
    <property type="entry name" value="C-type_lectin/snaclec_domain"/>
</dbReference>
<dbReference type="SMART" id="SM00034">
    <property type="entry name" value="CLECT"/>
    <property type="match status" value="1"/>
</dbReference>
<keyword evidence="4" id="KW-1185">Reference proteome</keyword>
<feature type="signal peptide" evidence="1">
    <location>
        <begin position="1"/>
        <end position="26"/>
    </location>
</feature>
<dbReference type="PANTHER" id="PTHR22803">
    <property type="entry name" value="MANNOSE, PHOSPHOLIPASE, LECTIN RECEPTOR RELATED"/>
    <property type="match status" value="1"/>
</dbReference>
<dbReference type="SUPFAM" id="SSF56436">
    <property type="entry name" value="C-type lectin-like"/>
    <property type="match status" value="1"/>
</dbReference>
<dbReference type="InterPro" id="IPR001304">
    <property type="entry name" value="C-type_lectin-like"/>
</dbReference>
<organism evidence="3 4">
    <name type="scientific">Gryllus longicercus</name>
    <dbReference type="NCBI Taxonomy" id="2509291"/>
    <lineage>
        <taxon>Eukaryota</taxon>
        <taxon>Metazoa</taxon>
        <taxon>Ecdysozoa</taxon>
        <taxon>Arthropoda</taxon>
        <taxon>Hexapoda</taxon>
        <taxon>Insecta</taxon>
        <taxon>Pterygota</taxon>
        <taxon>Neoptera</taxon>
        <taxon>Polyneoptera</taxon>
        <taxon>Orthoptera</taxon>
        <taxon>Ensifera</taxon>
        <taxon>Gryllidea</taxon>
        <taxon>Grylloidea</taxon>
        <taxon>Gryllidae</taxon>
        <taxon>Gryllinae</taxon>
        <taxon>Gryllus</taxon>
    </lineage>
</organism>